<protein>
    <submittedName>
        <fullName evidence="4">TetR family transcriptional regulator</fullName>
    </submittedName>
</protein>
<keyword evidence="1 2" id="KW-0238">DNA-binding</keyword>
<dbReference type="InterPro" id="IPR001647">
    <property type="entry name" value="HTH_TetR"/>
</dbReference>
<dbReference type="PRINTS" id="PR00455">
    <property type="entry name" value="HTHTETR"/>
</dbReference>
<dbReference type="Proteomes" id="UP000782705">
    <property type="component" value="Unassembled WGS sequence"/>
</dbReference>
<gene>
    <name evidence="4" type="ORF">BAU17_08860</name>
</gene>
<dbReference type="PROSITE" id="PS50977">
    <property type="entry name" value="HTH_TETR_2"/>
    <property type="match status" value="1"/>
</dbReference>
<dbReference type="InterPro" id="IPR009057">
    <property type="entry name" value="Homeodomain-like_sf"/>
</dbReference>
<dbReference type="Gene3D" id="1.10.357.10">
    <property type="entry name" value="Tetracycline Repressor, domain 2"/>
    <property type="match status" value="1"/>
</dbReference>
<dbReference type="InterPro" id="IPR036271">
    <property type="entry name" value="Tet_transcr_reg_TetR-rel_C_sf"/>
</dbReference>
<dbReference type="SUPFAM" id="SSF46689">
    <property type="entry name" value="Homeodomain-like"/>
    <property type="match status" value="1"/>
</dbReference>
<dbReference type="SUPFAM" id="SSF48498">
    <property type="entry name" value="Tetracyclin repressor-like, C-terminal domain"/>
    <property type="match status" value="1"/>
</dbReference>
<reference evidence="4 5" key="1">
    <citation type="submission" date="2016-06" db="EMBL/GenBank/DDBJ databases">
        <title>Four novel species of enterococci isolated from chicken manure.</title>
        <authorList>
            <person name="Van Tyne D."/>
        </authorList>
    </citation>
    <scope>NUCLEOTIDE SEQUENCE [LARGE SCALE GENOMIC DNA]</scope>
    <source>
        <strain evidence="4 5">CU12B</strain>
    </source>
</reference>
<evidence type="ECO:0000256" key="2">
    <source>
        <dbReference type="PROSITE-ProRule" id="PRU00335"/>
    </source>
</evidence>
<evidence type="ECO:0000313" key="4">
    <source>
        <dbReference type="EMBL" id="KAF1303323.1"/>
    </source>
</evidence>
<accession>A0ABQ6YZR6</accession>
<feature type="domain" description="HTH tetR-type" evidence="3">
    <location>
        <begin position="5"/>
        <end position="65"/>
    </location>
</feature>
<dbReference type="Pfam" id="PF00440">
    <property type="entry name" value="TetR_N"/>
    <property type="match status" value="1"/>
</dbReference>
<evidence type="ECO:0000259" key="3">
    <source>
        <dbReference type="PROSITE" id="PS50977"/>
    </source>
</evidence>
<evidence type="ECO:0000313" key="5">
    <source>
        <dbReference type="Proteomes" id="UP000782705"/>
    </source>
</evidence>
<dbReference type="RefSeq" id="WP_161902338.1">
    <property type="nucleotide sequence ID" value="NZ_MAEL01000042.1"/>
</dbReference>
<feature type="DNA-binding region" description="H-T-H motif" evidence="2">
    <location>
        <begin position="28"/>
        <end position="47"/>
    </location>
</feature>
<keyword evidence="5" id="KW-1185">Reference proteome</keyword>
<dbReference type="PANTHER" id="PTHR43479:SF11">
    <property type="entry name" value="ACREF_ENVCD OPERON REPRESSOR-RELATED"/>
    <property type="match status" value="1"/>
</dbReference>
<evidence type="ECO:0000256" key="1">
    <source>
        <dbReference type="ARBA" id="ARBA00023125"/>
    </source>
</evidence>
<dbReference type="PANTHER" id="PTHR43479">
    <property type="entry name" value="ACREF/ENVCD OPERON REPRESSOR-RELATED"/>
    <property type="match status" value="1"/>
</dbReference>
<comment type="caution">
    <text evidence="4">The sequence shown here is derived from an EMBL/GenBank/DDBJ whole genome shotgun (WGS) entry which is preliminary data.</text>
</comment>
<dbReference type="InterPro" id="IPR050624">
    <property type="entry name" value="HTH-type_Tx_Regulator"/>
</dbReference>
<name>A0ABQ6YZR6_9ENTE</name>
<sequence length="190" mass="22000">MRHKVYTREHILKAAYEVIAKDGFTNFTARNVAKKMGVSTQPIYLEFENMQDLKNNLIEMVYKELEKKVFSVEHTGDKLVDMAINYIDFSQNNPRLFMALFVDEHGGGKLMYEFCFNYFRETIQQYPEYANFSDDYLKALHKGVWIAITGVAALMSSGIVEPTRQQIVGVINQTIESILRTETFENVKSQ</sequence>
<organism evidence="4 5">
    <name type="scientific">Candidatus Enterococcus willemsii</name>
    <dbReference type="NCBI Taxonomy" id="1857215"/>
    <lineage>
        <taxon>Bacteria</taxon>
        <taxon>Bacillati</taxon>
        <taxon>Bacillota</taxon>
        <taxon>Bacilli</taxon>
        <taxon>Lactobacillales</taxon>
        <taxon>Enterococcaceae</taxon>
        <taxon>Enterococcus</taxon>
    </lineage>
</organism>
<proteinExistence type="predicted"/>
<dbReference type="EMBL" id="MAEL01000042">
    <property type="protein sequence ID" value="KAF1303323.1"/>
    <property type="molecule type" value="Genomic_DNA"/>
</dbReference>